<dbReference type="EMBL" id="JANEYF010005837">
    <property type="protein sequence ID" value="KAJ8926595.1"/>
    <property type="molecule type" value="Genomic_DNA"/>
</dbReference>
<gene>
    <name evidence="1" type="ORF">NQ314_021021</name>
</gene>
<comment type="caution">
    <text evidence="1">The sequence shown here is derived from an EMBL/GenBank/DDBJ whole genome shotgun (WGS) entry which is preliminary data.</text>
</comment>
<proteinExistence type="predicted"/>
<protein>
    <recommendedName>
        <fullName evidence="3">Secreted protein</fullName>
    </recommendedName>
</protein>
<organism evidence="1 2">
    <name type="scientific">Rhamnusium bicolor</name>
    <dbReference type="NCBI Taxonomy" id="1586634"/>
    <lineage>
        <taxon>Eukaryota</taxon>
        <taxon>Metazoa</taxon>
        <taxon>Ecdysozoa</taxon>
        <taxon>Arthropoda</taxon>
        <taxon>Hexapoda</taxon>
        <taxon>Insecta</taxon>
        <taxon>Pterygota</taxon>
        <taxon>Neoptera</taxon>
        <taxon>Endopterygota</taxon>
        <taxon>Coleoptera</taxon>
        <taxon>Polyphaga</taxon>
        <taxon>Cucujiformia</taxon>
        <taxon>Chrysomeloidea</taxon>
        <taxon>Cerambycidae</taxon>
        <taxon>Lepturinae</taxon>
        <taxon>Rhagiini</taxon>
        <taxon>Rhamnusium</taxon>
    </lineage>
</organism>
<evidence type="ECO:0000313" key="2">
    <source>
        <dbReference type="Proteomes" id="UP001162156"/>
    </source>
</evidence>
<name>A0AAV8WK59_9CUCU</name>
<evidence type="ECO:0008006" key="3">
    <source>
        <dbReference type="Google" id="ProtNLM"/>
    </source>
</evidence>
<keyword evidence="2" id="KW-1185">Reference proteome</keyword>
<dbReference type="Proteomes" id="UP001162156">
    <property type="component" value="Unassembled WGS sequence"/>
</dbReference>
<evidence type="ECO:0000313" key="1">
    <source>
        <dbReference type="EMBL" id="KAJ8926595.1"/>
    </source>
</evidence>
<reference evidence="1" key="1">
    <citation type="journal article" date="2023" name="Insect Mol. Biol.">
        <title>Genome sequencing provides insights into the evolution of gene families encoding plant cell wall-degrading enzymes in longhorned beetles.</title>
        <authorList>
            <person name="Shin N.R."/>
            <person name="Okamura Y."/>
            <person name="Kirsch R."/>
            <person name="Pauchet Y."/>
        </authorList>
    </citation>
    <scope>NUCLEOTIDE SEQUENCE</scope>
    <source>
        <strain evidence="1">RBIC_L_NR</strain>
    </source>
</reference>
<dbReference type="AlphaFoldDB" id="A0AAV8WK59"/>
<sequence length="76" mass="8786">MWYLPLVVGIAVPVKLGSRQSMVVAWNFQFQYPAPTNITQLQNYPPVVSSRSREEREIQKSDRSLFYEGIEGVLNR</sequence>
<accession>A0AAV8WK59</accession>